<gene>
    <name evidence="2" type="ORF">SCLCIDRAFT_736258</name>
</gene>
<evidence type="ECO:0000256" key="1">
    <source>
        <dbReference type="SAM" id="Phobius"/>
    </source>
</evidence>
<dbReference type="HOGENOM" id="CLU_2086211_0_0_1"/>
<keyword evidence="3" id="KW-1185">Reference proteome</keyword>
<sequence>MLMDNSMAYAPLACLQGWHRQTTSCMAIYLPDGIGDSHSCHGKVLEWYIPFVGVLIEASGYVGVIEVCLYGRKYSRCHDLLLNIPAIGLPFDSIIALSTGETSGLIAYLTRTQWVRH</sequence>
<dbReference type="Proteomes" id="UP000053989">
    <property type="component" value="Unassembled WGS sequence"/>
</dbReference>
<reference evidence="3" key="2">
    <citation type="submission" date="2015-01" db="EMBL/GenBank/DDBJ databases">
        <title>Evolutionary Origins and Diversification of the Mycorrhizal Mutualists.</title>
        <authorList>
            <consortium name="DOE Joint Genome Institute"/>
            <consortium name="Mycorrhizal Genomics Consortium"/>
            <person name="Kohler A."/>
            <person name="Kuo A."/>
            <person name="Nagy L.G."/>
            <person name="Floudas D."/>
            <person name="Copeland A."/>
            <person name="Barry K.W."/>
            <person name="Cichocki N."/>
            <person name="Veneault-Fourrey C."/>
            <person name="LaButti K."/>
            <person name="Lindquist E.A."/>
            <person name="Lipzen A."/>
            <person name="Lundell T."/>
            <person name="Morin E."/>
            <person name="Murat C."/>
            <person name="Riley R."/>
            <person name="Ohm R."/>
            <person name="Sun H."/>
            <person name="Tunlid A."/>
            <person name="Henrissat B."/>
            <person name="Grigoriev I.V."/>
            <person name="Hibbett D.S."/>
            <person name="Martin F."/>
        </authorList>
    </citation>
    <scope>NUCLEOTIDE SEQUENCE [LARGE SCALE GENOMIC DNA]</scope>
    <source>
        <strain evidence="3">Foug A</strain>
    </source>
</reference>
<keyword evidence="1" id="KW-0472">Membrane</keyword>
<evidence type="ECO:0000313" key="2">
    <source>
        <dbReference type="EMBL" id="KIM63673.1"/>
    </source>
</evidence>
<proteinExistence type="predicted"/>
<evidence type="ECO:0000313" key="3">
    <source>
        <dbReference type="Proteomes" id="UP000053989"/>
    </source>
</evidence>
<keyword evidence="1" id="KW-1133">Transmembrane helix</keyword>
<protein>
    <submittedName>
        <fullName evidence="2">Uncharacterized protein</fullName>
    </submittedName>
</protein>
<feature type="transmembrane region" description="Helical" evidence="1">
    <location>
        <begin position="47"/>
        <end position="70"/>
    </location>
</feature>
<name>A0A0C2ZQ54_9AGAM</name>
<dbReference type="AlphaFoldDB" id="A0A0C2ZQ54"/>
<keyword evidence="1" id="KW-0812">Transmembrane</keyword>
<reference evidence="2 3" key="1">
    <citation type="submission" date="2014-04" db="EMBL/GenBank/DDBJ databases">
        <authorList>
            <consortium name="DOE Joint Genome Institute"/>
            <person name="Kuo A."/>
            <person name="Kohler A."/>
            <person name="Nagy L.G."/>
            <person name="Floudas D."/>
            <person name="Copeland A."/>
            <person name="Barry K.W."/>
            <person name="Cichocki N."/>
            <person name="Veneault-Fourrey C."/>
            <person name="LaButti K."/>
            <person name="Lindquist E.A."/>
            <person name="Lipzen A."/>
            <person name="Lundell T."/>
            <person name="Morin E."/>
            <person name="Murat C."/>
            <person name="Sun H."/>
            <person name="Tunlid A."/>
            <person name="Henrissat B."/>
            <person name="Grigoriev I.V."/>
            <person name="Hibbett D.S."/>
            <person name="Martin F."/>
            <person name="Nordberg H.P."/>
            <person name="Cantor M.N."/>
            <person name="Hua S.X."/>
        </authorList>
    </citation>
    <scope>NUCLEOTIDE SEQUENCE [LARGE SCALE GENOMIC DNA]</scope>
    <source>
        <strain evidence="2 3">Foug A</strain>
    </source>
</reference>
<organism evidence="2 3">
    <name type="scientific">Scleroderma citrinum Foug A</name>
    <dbReference type="NCBI Taxonomy" id="1036808"/>
    <lineage>
        <taxon>Eukaryota</taxon>
        <taxon>Fungi</taxon>
        <taxon>Dikarya</taxon>
        <taxon>Basidiomycota</taxon>
        <taxon>Agaricomycotina</taxon>
        <taxon>Agaricomycetes</taxon>
        <taxon>Agaricomycetidae</taxon>
        <taxon>Boletales</taxon>
        <taxon>Sclerodermatineae</taxon>
        <taxon>Sclerodermataceae</taxon>
        <taxon>Scleroderma</taxon>
    </lineage>
</organism>
<accession>A0A0C2ZQ54</accession>
<dbReference type="EMBL" id="KN822033">
    <property type="protein sequence ID" value="KIM63673.1"/>
    <property type="molecule type" value="Genomic_DNA"/>
</dbReference>
<dbReference type="InParanoid" id="A0A0C2ZQ54"/>